<protein>
    <submittedName>
        <fullName evidence="1">Uncharacterized protein</fullName>
    </submittedName>
</protein>
<proteinExistence type="predicted"/>
<dbReference type="EMBL" id="PFBV01000003">
    <property type="protein sequence ID" value="PIT88569.1"/>
    <property type="molecule type" value="Genomic_DNA"/>
</dbReference>
<reference evidence="2" key="1">
    <citation type="submission" date="2017-09" db="EMBL/GenBank/DDBJ databases">
        <title>Depth-based differentiation of microbial function through sediment-hosted aquifers and enrichment of novel symbionts in the deep terrestrial subsurface.</title>
        <authorList>
            <person name="Probst A.J."/>
            <person name="Ladd B."/>
            <person name="Jarett J.K."/>
            <person name="Geller-Mcgrath D.E."/>
            <person name="Sieber C.M.K."/>
            <person name="Emerson J.B."/>
            <person name="Anantharaman K."/>
            <person name="Thomas B.C."/>
            <person name="Malmstrom R."/>
            <person name="Stieglmeier M."/>
            <person name="Klingl A."/>
            <person name="Woyke T."/>
            <person name="Ryan C.M."/>
            <person name="Banfield J.F."/>
        </authorList>
    </citation>
    <scope>NUCLEOTIDE SEQUENCE [LARGE SCALE GENOMIC DNA]</scope>
</reference>
<name>A0A2M6W700_9BACT</name>
<sequence>MSVRYGKSDCEHDWVFRQDGYEEGCVPIICLKCGAFGCLCNFPGPRPPAEEFFDRGVKSNTNSNGNWENPYVKK</sequence>
<dbReference type="AlphaFoldDB" id="A0A2M6W700"/>
<accession>A0A2M6W700</accession>
<evidence type="ECO:0000313" key="2">
    <source>
        <dbReference type="Proteomes" id="UP000231426"/>
    </source>
</evidence>
<gene>
    <name evidence="1" type="ORF">COU29_02200</name>
</gene>
<dbReference type="Proteomes" id="UP000231426">
    <property type="component" value="Unassembled WGS sequence"/>
</dbReference>
<organism evidence="1 2">
    <name type="scientific">Candidatus Magasanikbacteria bacterium CG10_big_fil_rev_8_21_14_0_10_36_32</name>
    <dbReference type="NCBI Taxonomy" id="1974646"/>
    <lineage>
        <taxon>Bacteria</taxon>
        <taxon>Candidatus Magasanikiibacteriota</taxon>
    </lineage>
</organism>
<comment type="caution">
    <text evidence="1">The sequence shown here is derived from an EMBL/GenBank/DDBJ whole genome shotgun (WGS) entry which is preliminary data.</text>
</comment>
<evidence type="ECO:0000313" key="1">
    <source>
        <dbReference type="EMBL" id="PIT88569.1"/>
    </source>
</evidence>